<evidence type="ECO:0000256" key="2">
    <source>
        <dbReference type="ARBA" id="ARBA00009810"/>
    </source>
</evidence>
<dbReference type="RefSeq" id="WP_129060933.1">
    <property type="nucleotide sequence ID" value="NZ_NXIE01000002.1"/>
</dbReference>
<comment type="subcellular location">
    <subcellularLocation>
        <location evidence="1 14">Cell outer membrane</location>
        <topology evidence="1 14">Multi-pass membrane protein</topology>
    </subcellularLocation>
</comment>
<keyword evidence="4 14" id="KW-1134">Transmembrane beta strand</keyword>
<keyword evidence="5" id="KW-0410">Iron transport</keyword>
<dbReference type="InterPro" id="IPR010105">
    <property type="entry name" value="TonB_sidphr_rcpt"/>
</dbReference>
<reference evidence="19 20" key="1">
    <citation type="submission" date="2017-09" db="EMBL/GenBank/DDBJ databases">
        <title>Genomics of the genus Arcobacter.</title>
        <authorList>
            <person name="Perez-Cataluna A."/>
            <person name="Figueras M.J."/>
            <person name="Salas-Masso N."/>
        </authorList>
    </citation>
    <scope>NUCLEOTIDE SEQUENCE [LARGE SCALE GENOMIC DNA]</scope>
    <source>
        <strain evidence="19 20">F156-34</strain>
    </source>
</reference>
<feature type="chain" id="PRO_5020722410" evidence="16">
    <location>
        <begin position="23"/>
        <end position="703"/>
    </location>
</feature>
<feature type="domain" description="TonB-dependent receptor plug" evidence="18">
    <location>
        <begin position="42"/>
        <end position="145"/>
    </location>
</feature>
<evidence type="ECO:0000259" key="17">
    <source>
        <dbReference type="Pfam" id="PF00593"/>
    </source>
</evidence>
<evidence type="ECO:0000256" key="14">
    <source>
        <dbReference type="PROSITE-ProRule" id="PRU01360"/>
    </source>
</evidence>
<comment type="caution">
    <text evidence="19">The sequence shown here is derived from an EMBL/GenBank/DDBJ whole genome shotgun (WGS) entry which is preliminary data.</text>
</comment>
<keyword evidence="9" id="KW-0406">Ion transport</keyword>
<sequence length="703" mass="78912">MKQRIVKLSFSTALILFNILNANETQNVGEVTVTANKMEENIKDIPQSITVMTDVEIEEKGIDKVSDLIKYIPNLITSYMNSDRVNFRGINNSHFTNTNPIVIFIDGIPYSNMYGFDKTISNILRVEVLRGPQGSIYGRDSMGGVINIITKEPSNTVEGSISAEYSTDNTKDTAFDISTPLIDNKLFLGINGTYFQTDGYATNHHPKNKENANEQERYLFNANLKYNPTDNLSIKFIINNDKNDKYGIEGGIAPLGSDISSYKKEDFEELSYDVDTYTKAKTNSQALHVDYDFNDITFSSLTTHSISNTETNIDLDLSDDPVWDDLSTFSKQETKNLSQEFRLSGEKDTFKWIAGVYYEKNKLNNDKFGATYPASMMGNPFGAGIDVSMNAISEINSDTIATFGQVVIPFWEDYELTLGGRYQKIKKEIDLNYYVLPSGTTGNPINTFDTDNTWNTFLPKLALSYKIDNDLTSYFSITQGYLAGGYNLFPSGGGTVEQNKFDAQKSTNYELGIRGNLLDNSLYLSAALFYMDIDDMHVYSYDATATGYTSNAGKAHSQGLELELEYTINDNWSIGTSLGFIEAKYDEYTDQSGNSNKDNKIEMTPSHTANIGVSYFNDNGIYGRFDIRNQGKIYFDSANDMKEDPYTIANIKVGYLFDDWDIYTYANNMTDESYLTTATAWSTGNALTFGKGRFIGIGAKYRF</sequence>
<dbReference type="Gene3D" id="2.40.170.20">
    <property type="entry name" value="TonB-dependent receptor, beta-barrel domain"/>
    <property type="match status" value="1"/>
</dbReference>
<organism evidence="19 20">
    <name type="scientific">Halarcobacter mediterraneus</name>
    <dbReference type="NCBI Taxonomy" id="2023153"/>
    <lineage>
        <taxon>Bacteria</taxon>
        <taxon>Pseudomonadati</taxon>
        <taxon>Campylobacterota</taxon>
        <taxon>Epsilonproteobacteria</taxon>
        <taxon>Campylobacterales</taxon>
        <taxon>Arcobacteraceae</taxon>
        <taxon>Halarcobacter</taxon>
    </lineage>
</organism>
<evidence type="ECO:0000313" key="19">
    <source>
        <dbReference type="EMBL" id="RXK13113.1"/>
    </source>
</evidence>
<keyword evidence="10 15" id="KW-0798">TonB box</keyword>
<dbReference type="PROSITE" id="PS52016">
    <property type="entry name" value="TONB_DEPENDENT_REC_3"/>
    <property type="match status" value="1"/>
</dbReference>
<keyword evidence="8" id="KW-0408">Iron</keyword>
<gene>
    <name evidence="19" type="ORF">CP965_04760</name>
</gene>
<dbReference type="CDD" id="cd01347">
    <property type="entry name" value="ligand_gated_channel"/>
    <property type="match status" value="1"/>
</dbReference>
<dbReference type="NCBIfam" id="TIGR01783">
    <property type="entry name" value="TonB-siderophor"/>
    <property type="match status" value="1"/>
</dbReference>
<evidence type="ECO:0000256" key="5">
    <source>
        <dbReference type="ARBA" id="ARBA00022496"/>
    </source>
</evidence>
<dbReference type="InterPro" id="IPR039426">
    <property type="entry name" value="TonB-dep_rcpt-like"/>
</dbReference>
<evidence type="ECO:0000256" key="4">
    <source>
        <dbReference type="ARBA" id="ARBA00022452"/>
    </source>
</evidence>
<dbReference type="GO" id="GO:0015891">
    <property type="term" value="P:siderophore transport"/>
    <property type="evidence" value="ECO:0007669"/>
    <property type="project" value="InterPro"/>
</dbReference>
<keyword evidence="6 14" id="KW-0812">Transmembrane</keyword>
<evidence type="ECO:0000256" key="8">
    <source>
        <dbReference type="ARBA" id="ARBA00023004"/>
    </source>
</evidence>
<dbReference type="GO" id="GO:0009279">
    <property type="term" value="C:cell outer membrane"/>
    <property type="evidence" value="ECO:0007669"/>
    <property type="project" value="UniProtKB-SubCell"/>
</dbReference>
<dbReference type="Proteomes" id="UP000289718">
    <property type="component" value="Unassembled WGS sequence"/>
</dbReference>
<accession>A0A4Q1ATL2</accession>
<dbReference type="SUPFAM" id="SSF56935">
    <property type="entry name" value="Porins"/>
    <property type="match status" value="1"/>
</dbReference>
<dbReference type="InterPro" id="IPR036942">
    <property type="entry name" value="Beta-barrel_TonB_sf"/>
</dbReference>
<evidence type="ECO:0000256" key="1">
    <source>
        <dbReference type="ARBA" id="ARBA00004571"/>
    </source>
</evidence>
<dbReference type="InterPro" id="IPR010917">
    <property type="entry name" value="TonB_rcpt_CS"/>
</dbReference>
<evidence type="ECO:0000256" key="16">
    <source>
        <dbReference type="SAM" id="SignalP"/>
    </source>
</evidence>
<evidence type="ECO:0000256" key="3">
    <source>
        <dbReference type="ARBA" id="ARBA00022448"/>
    </source>
</evidence>
<keyword evidence="13 14" id="KW-0998">Cell outer membrane</keyword>
<dbReference type="GO" id="GO:0038023">
    <property type="term" value="F:signaling receptor activity"/>
    <property type="evidence" value="ECO:0007669"/>
    <property type="project" value="InterPro"/>
</dbReference>
<dbReference type="OrthoDB" id="9763670at2"/>
<keyword evidence="11 14" id="KW-0472">Membrane</keyword>
<feature type="signal peptide" evidence="16">
    <location>
        <begin position="1"/>
        <end position="22"/>
    </location>
</feature>
<protein>
    <submittedName>
        <fullName evidence="19">TonB-dependent siderophore receptor</fullName>
    </submittedName>
</protein>
<dbReference type="PANTHER" id="PTHR32552:SF81">
    <property type="entry name" value="TONB-DEPENDENT OUTER MEMBRANE RECEPTOR"/>
    <property type="match status" value="1"/>
</dbReference>
<dbReference type="EMBL" id="NXIE01000002">
    <property type="protein sequence ID" value="RXK13113.1"/>
    <property type="molecule type" value="Genomic_DNA"/>
</dbReference>
<proteinExistence type="inferred from homology"/>
<feature type="domain" description="TonB-dependent receptor-like beta-barrel" evidence="17">
    <location>
        <begin position="271"/>
        <end position="668"/>
    </location>
</feature>
<dbReference type="PANTHER" id="PTHR32552">
    <property type="entry name" value="FERRICHROME IRON RECEPTOR-RELATED"/>
    <property type="match status" value="1"/>
</dbReference>
<name>A0A4Q1ATL2_9BACT</name>
<evidence type="ECO:0000256" key="15">
    <source>
        <dbReference type="RuleBase" id="RU003357"/>
    </source>
</evidence>
<dbReference type="InterPro" id="IPR000531">
    <property type="entry name" value="Beta-barrel_TonB"/>
</dbReference>
<evidence type="ECO:0000259" key="18">
    <source>
        <dbReference type="Pfam" id="PF07715"/>
    </source>
</evidence>
<keyword evidence="20" id="KW-1185">Reference proteome</keyword>
<evidence type="ECO:0000313" key="20">
    <source>
        <dbReference type="Proteomes" id="UP000289718"/>
    </source>
</evidence>
<evidence type="ECO:0000256" key="9">
    <source>
        <dbReference type="ARBA" id="ARBA00023065"/>
    </source>
</evidence>
<dbReference type="GO" id="GO:0015343">
    <property type="term" value="F:siderophore-iron transmembrane transporter activity"/>
    <property type="evidence" value="ECO:0007669"/>
    <property type="project" value="InterPro"/>
</dbReference>
<dbReference type="PROSITE" id="PS01156">
    <property type="entry name" value="TONB_DEPENDENT_REC_2"/>
    <property type="match status" value="1"/>
</dbReference>
<evidence type="ECO:0000256" key="10">
    <source>
        <dbReference type="ARBA" id="ARBA00023077"/>
    </source>
</evidence>
<evidence type="ECO:0000256" key="11">
    <source>
        <dbReference type="ARBA" id="ARBA00023136"/>
    </source>
</evidence>
<dbReference type="InterPro" id="IPR012910">
    <property type="entry name" value="Plug_dom"/>
</dbReference>
<evidence type="ECO:0000256" key="13">
    <source>
        <dbReference type="ARBA" id="ARBA00023237"/>
    </source>
</evidence>
<dbReference type="Pfam" id="PF07715">
    <property type="entry name" value="Plug"/>
    <property type="match status" value="1"/>
</dbReference>
<evidence type="ECO:0000256" key="6">
    <source>
        <dbReference type="ARBA" id="ARBA00022692"/>
    </source>
</evidence>
<keyword evidence="3 14" id="KW-0813">Transport</keyword>
<dbReference type="AlphaFoldDB" id="A0A4Q1ATL2"/>
<comment type="similarity">
    <text evidence="2 14 15">Belongs to the TonB-dependent receptor family.</text>
</comment>
<evidence type="ECO:0000256" key="7">
    <source>
        <dbReference type="ARBA" id="ARBA00022729"/>
    </source>
</evidence>
<evidence type="ECO:0000256" key="12">
    <source>
        <dbReference type="ARBA" id="ARBA00023170"/>
    </source>
</evidence>
<keyword evidence="7 16" id="KW-0732">Signal</keyword>
<keyword evidence="12 19" id="KW-0675">Receptor</keyword>
<dbReference type="Pfam" id="PF00593">
    <property type="entry name" value="TonB_dep_Rec_b-barrel"/>
    <property type="match status" value="1"/>
</dbReference>